<dbReference type="Gene3D" id="1.10.10.2840">
    <property type="entry name" value="PucR C-terminal helix-turn-helix domain"/>
    <property type="match status" value="1"/>
</dbReference>
<dbReference type="EMBL" id="JAGPNL010000002">
    <property type="protein sequence ID" value="MBQ0826848.1"/>
    <property type="molecule type" value="Genomic_DNA"/>
</dbReference>
<dbReference type="PANTHER" id="PTHR33744">
    <property type="entry name" value="CARBOHYDRATE DIACID REGULATOR"/>
    <property type="match status" value="1"/>
</dbReference>
<dbReference type="InterPro" id="IPR051448">
    <property type="entry name" value="CdaR-like_regulators"/>
</dbReference>
<dbReference type="Gene3D" id="3.30.450.40">
    <property type="match status" value="1"/>
</dbReference>
<dbReference type="Proteomes" id="UP000677875">
    <property type="component" value="Unassembled WGS sequence"/>
</dbReference>
<keyword evidence="3" id="KW-1185">Reference proteome</keyword>
<dbReference type="PANTHER" id="PTHR33744:SF1">
    <property type="entry name" value="DNA-BINDING TRANSCRIPTIONAL ACTIVATOR ADER"/>
    <property type="match status" value="1"/>
</dbReference>
<dbReference type="Pfam" id="PF13556">
    <property type="entry name" value="HTH_30"/>
    <property type="match status" value="1"/>
</dbReference>
<feature type="domain" description="GAF" evidence="1">
    <location>
        <begin position="73"/>
        <end position="223"/>
    </location>
</feature>
<evidence type="ECO:0000259" key="1">
    <source>
        <dbReference type="SMART" id="SM00065"/>
    </source>
</evidence>
<gene>
    <name evidence="2" type="ORF">J5Y05_10040</name>
</gene>
<accession>A0A940XAU2</accession>
<name>A0A940XAU2_9ACTN</name>
<dbReference type="InterPro" id="IPR042070">
    <property type="entry name" value="PucR_C-HTH_sf"/>
</dbReference>
<comment type="caution">
    <text evidence="2">The sequence shown here is derived from an EMBL/GenBank/DDBJ whole genome shotgun (WGS) entry which is preliminary data.</text>
</comment>
<reference evidence="2" key="1">
    <citation type="submission" date="2021-04" db="EMBL/GenBank/DDBJ databases">
        <title>Genome seq and assembly of Streptomyces sp. RG38.</title>
        <authorList>
            <person name="Chhetri G."/>
        </authorList>
    </citation>
    <scope>NUCLEOTIDE SEQUENCE</scope>
    <source>
        <strain evidence="2">RG38</strain>
    </source>
</reference>
<evidence type="ECO:0000313" key="3">
    <source>
        <dbReference type="Proteomes" id="UP000677875"/>
    </source>
</evidence>
<dbReference type="AlphaFoldDB" id="A0A940XAU2"/>
<dbReference type="InterPro" id="IPR029016">
    <property type="entry name" value="GAF-like_dom_sf"/>
</dbReference>
<dbReference type="InterPro" id="IPR025736">
    <property type="entry name" value="PucR_C-HTH_dom"/>
</dbReference>
<dbReference type="SUPFAM" id="SSF55781">
    <property type="entry name" value="GAF domain-like"/>
    <property type="match status" value="1"/>
</dbReference>
<evidence type="ECO:0000313" key="2">
    <source>
        <dbReference type="EMBL" id="MBQ0826848.1"/>
    </source>
</evidence>
<proteinExistence type="predicted"/>
<dbReference type="InterPro" id="IPR003018">
    <property type="entry name" value="GAF"/>
</dbReference>
<dbReference type="SMART" id="SM00065">
    <property type="entry name" value="GAF"/>
    <property type="match status" value="1"/>
</dbReference>
<organism evidence="2 3">
    <name type="scientific">Streptomyces tagetis</name>
    <dbReference type="NCBI Taxonomy" id="2820809"/>
    <lineage>
        <taxon>Bacteria</taxon>
        <taxon>Bacillati</taxon>
        <taxon>Actinomycetota</taxon>
        <taxon>Actinomycetes</taxon>
        <taxon>Kitasatosporales</taxon>
        <taxon>Streptomycetaceae</taxon>
        <taxon>Streptomyces</taxon>
    </lineage>
</organism>
<dbReference type="Pfam" id="PF13185">
    <property type="entry name" value="GAF_2"/>
    <property type="match status" value="1"/>
</dbReference>
<sequence>MAVTLRRRYPVGEVYISHTSRRAGGPFLHLTPRREGTLTGNPADGAESYSLVRRQRELASLYATAKSLTALGELDEVLRSIVRHAHDLTGTDFTYLSLVGADGGLSARASEGTISASFLAAGIPAGVGLGGKVLASRSPHWVRNYAAATLIEHDPGFDRLVVTERLVALLGVPLVIRGEAVGALFAGDRSERSFQADEIALLSAFADHAAVALDNARLYEASRTSLHELRIAYRKIEKHVAVMQRAQAIHEALTGVVLAGGTPGDVAQLLADQLGGGITLLDRTGAALVRRTSAASPCDAPPETDLTDAVRDARSSGRCTTSVTSAGVARSVAAIQAGDNHLGALVWSQAAAGRQGAPDEADLRTLERATHILGLLILKERAVVEASERLSGELLTELMVGGPGISPAQLARARARDIDAGHLDLVLVADSPALSPVDLYHHLRDIARDHRGLAGEHLGRATMLLHSVDDERTVEEVHRRLRRTVGGPVLAVGERVVHHDWSRAFSLASRCGAVMRAIGHTDLGATTGRYALYAMLFDTERVHELDRFLSVSIGPLLDYDRRRGTHLVDTLSAYYAHQANVAATARALYIHVNTLLKRLDRAGAVLGLDCRQGNDLELRIGLRLHQLRVSAAGLP</sequence>
<protein>
    <submittedName>
        <fullName evidence="2">Helix-turn-helix domain-containing protein</fullName>
    </submittedName>
</protein>